<reference evidence="2" key="1">
    <citation type="submission" date="2022-07" db="EMBL/GenBank/DDBJ databases">
        <title>Phylogenomic reconstructions and comparative analyses of Kickxellomycotina fungi.</title>
        <authorList>
            <person name="Reynolds N.K."/>
            <person name="Stajich J.E."/>
            <person name="Barry K."/>
            <person name="Grigoriev I.V."/>
            <person name="Crous P."/>
            <person name="Smith M.E."/>
        </authorList>
    </citation>
    <scope>NUCLEOTIDE SEQUENCE</scope>
    <source>
        <strain evidence="2">NRRL 3115</strain>
    </source>
</reference>
<evidence type="ECO:0000256" key="1">
    <source>
        <dbReference type="SAM" id="MobiDB-lite"/>
    </source>
</evidence>
<dbReference type="EMBL" id="JANBTW010000020">
    <property type="protein sequence ID" value="KAJ2678497.1"/>
    <property type="molecule type" value="Genomic_DNA"/>
</dbReference>
<dbReference type="OrthoDB" id="5556225at2759"/>
<feature type="region of interest" description="Disordered" evidence="1">
    <location>
        <begin position="139"/>
        <end position="158"/>
    </location>
</feature>
<feature type="region of interest" description="Disordered" evidence="1">
    <location>
        <begin position="395"/>
        <end position="424"/>
    </location>
</feature>
<accession>A0A9W8GAE5</accession>
<dbReference type="AlphaFoldDB" id="A0A9W8GAE5"/>
<name>A0A9W8GAE5_9FUNG</name>
<feature type="compositionally biased region" description="Basic residues" evidence="1">
    <location>
        <begin position="414"/>
        <end position="424"/>
    </location>
</feature>
<feature type="region of interest" description="Disordered" evidence="1">
    <location>
        <begin position="105"/>
        <end position="131"/>
    </location>
</feature>
<gene>
    <name evidence="2" type="ORF">GGI25_002291</name>
</gene>
<protein>
    <recommendedName>
        <fullName evidence="4">Transposase</fullName>
    </recommendedName>
</protein>
<evidence type="ECO:0008006" key="4">
    <source>
        <dbReference type="Google" id="ProtNLM"/>
    </source>
</evidence>
<evidence type="ECO:0000313" key="2">
    <source>
        <dbReference type="EMBL" id="KAJ2678497.1"/>
    </source>
</evidence>
<organism evidence="2 3">
    <name type="scientific">Coemansia spiralis</name>
    <dbReference type="NCBI Taxonomy" id="417178"/>
    <lineage>
        <taxon>Eukaryota</taxon>
        <taxon>Fungi</taxon>
        <taxon>Fungi incertae sedis</taxon>
        <taxon>Zoopagomycota</taxon>
        <taxon>Kickxellomycotina</taxon>
        <taxon>Kickxellomycetes</taxon>
        <taxon>Kickxellales</taxon>
        <taxon>Kickxellaceae</taxon>
        <taxon>Coemansia</taxon>
    </lineage>
</organism>
<comment type="caution">
    <text evidence="2">The sequence shown here is derived from an EMBL/GenBank/DDBJ whole genome shotgun (WGS) entry which is preliminary data.</text>
</comment>
<sequence>MTAAGIEPIALRAPGQVAGYETMEIKTAYLNNIKLRFGQHLERAVNVLLNTHAEKKTLRKEMAGWPKSEFLRVCEAKIWLSARRFWGAIQTDGVSIPVIKMMEDAEKKGGRQQRKKVGSEDAPAADGNTEGSLAEIKAGAAESKRGQGKQRKAGSSGDCRFINGVSKSNLVATSGKCVLIDPGRRDLLFCTHEGNTPENRQVRPGRRAARVSAISGKKVKDRHTKGDIQGAEEKLAQMTNRTVDSAKHRCYIKTWAGQGVPRRVLRWADDGPHIAGARLAKNLWTKFGQDAVLVMGSWFVPMNRYHEPIRGKGVRVMLRKHRFQVYLLDKNRTSKTCPTCYNGELKSVANDCSASAPRPRCWDQDLAAVLNFRHILTGLRENGKILEWFRRTRTAARPTDEHQPDQATSEQRPAKCRRKARKQE</sequence>
<evidence type="ECO:0000313" key="3">
    <source>
        <dbReference type="Proteomes" id="UP001151518"/>
    </source>
</evidence>
<proteinExistence type="predicted"/>
<dbReference type="Proteomes" id="UP001151518">
    <property type="component" value="Unassembled WGS sequence"/>
</dbReference>